<dbReference type="Proteomes" id="UP000663865">
    <property type="component" value="Unassembled WGS sequence"/>
</dbReference>
<evidence type="ECO:0000313" key="3">
    <source>
        <dbReference type="Proteomes" id="UP000663865"/>
    </source>
</evidence>
<reference evidence="2" key="1">
    <citation type="submission" date="2021-02" db="EMBL/GenBank/DDBJ databases">
        <authorList>
            <person name="Nowell W R."/>
        </authorList>
    </citation>
    <scope>NUCLEOTIDE SEQUENCE</scope>
</reference>
<feature type="domain" description="MULE transposase" evidence="1">
    <location>
        <begin position="61"/>
        <end position="130"/>
    </location>
</feature>
<sequence length="309" mass="36278">MLNINSDHCHPCEPEEIQIRKFKEAVKIRAINETTPIPQIYDEEATRINLSTLSIASLLSRREITFVCVLALLPDKKKPTYKLLFHELRNKLAQFFHPNTIVSDFEETLANIIKSEFSNSLHVRCYFHYTQAIYRNIQRLRLSSEYAADEEIRNTYRKIMALALMPVSLVLRAFGDLSESVLESSPIKFNLLKPLFHYFENQWLKNVDIQRWNVYGLKLRTNDNCEGYHNRLNLRISKYHPNSWAFIRCIQGGENRFNHLLIQLKGDVQMRPKTKKTQPIRQRIDTLYIRHDNVDATNNELLEGLSLSS</sequence>
<organism evidence="2 3">
    <name type="scientific">Rotaria socialis</name>
    <dbReference type="NCBI Taxonomy" id="392032"/>
    <lineage>
        <taxon>Eukaryota</taxon>
        <taxon>Metazoa</taxon>
        <taxon>Spiralia</taxon>
        <taxon>Gnathifera</taxon>
        <taxon>Rotifera</taxon>
        <taxon>Eurotatoria</taxon>
        <taxon>Bdelloidea</taxon>
        <taxon>Philodinida</taxon>
        <taxon>Philodinidae</taxon>
        <taxon>Rotaria</taxon>
    </lineage>
</organism>
<proteinExistence type="predicted"/>
<dbReference type="EMBL" id="CAJNYV010004131">
    <property type="protein sequence ID" value="CAF3647067.1"/>
    <property type="molecule type" value="Genomic_DNA"/>
</dbReference>
<gene>
    <name evidence="2" type="ORF">KIK155_LOCUS23254</name>
</gene>
<protein>
    <recommendedName>
        <fullName evidence="1">MULE transposase domain-containing protein</fullName>
    </recommendedName>
</protein>
<comment type="caution">
    <text evidence="2">The sequence shown here is derived from an EMBL/GenBank/DDBJ whole genome shotgun (WGS) entry which is preliminary data.</text>
</comment>
<dbReference type="Pfam" id="PF10551">
    <property type="entry name" value="MULE"/>
    <property type="match status" value="1"/>
</dbReference>
<name>A0A818QVC1_9BILA</name>
<dbReference type="InterPro" id="IPR018289">
    <property type="entry name" value="MULE_transposase_dom"/>
</dbReference>
<evidence type="ECO:0000313" key="2">
    <source>
        <dbReference type="EMBL" id="CAF3647067.1"/>
    </source>
</evidence>
<accession>A0A818QVC1</accession>
<evidence type="ECO:0000259" key="1">
    <source>
        <dbReference type="Pfam" id="PF10551"/>
    </source>
</evidence>
<dbReference type="AlphaFoldDB" id="A0A818QVC1"/>